<evidence type="ECO:0000313" key="2">
    <source>
        <dbReference type="EMBL" id="OWP06831.1"/>
    </source>
</evidence>
<dbReference type="OrthoDB" id="5341143at2759"/>
<reference evidence="2 3" key="1">
    <citation type="submission" date="2017-04" db="EMBL/GenBank/DDBJ databases">
        <title>Draft genome sequence of Marssonina coronaria NL1: causal agent of apple blotch.</title>
        <authorList>
            <person name="Cheng Q."/>
        </authorList>
    </citation>
    <scope>NUCLEOTIDE SEQUENCE [LARGE SCALE GENOMIC DNA]</scope>
    <source>
        <strain evidence="2 3">NL1</strain>
    </source>
</reference>
<evidence type="ECO:0000256" key="1">
    <source>
        <dbReference type="SAM" id="MobiDB-lite"/>
    </source>
</evidence>
<keyword evidence="3" id="KW-1185">Reference proteome</keyword>
<feature type="region of interest" description="Disordered" evidence="1">
    <location>
        <begin position="1"/>
        <end position="100"/>
    </location>
</feature>
<evidence type="ECO:0000313" key="3">
    <source>
        <dbReference type="Proteomes" id="UP000242519"/>
    </source>
</evidence>
<accession>A0A218ZFG3</accession>
<dbReference type="EMBL" id="MZNU01000032">
    <property type="protein sequence ID" value="OWP06831.1"/>
    <property type="molecule type" value="Genomic_DNA"/>
</dbReference>
<dbReference type="AlphaFoldDB" id="A0A218ZFG3"/>
<dbReference type="Proteomes" id="UP000242519">
    <property type="component" value="Unassembled WGS sequence"/>
</dbReference>
<feature type="compositionally biased region" description="Basic residues" evidence="1">
    <location>
        <begin position="74"/>
        <end position="90"/>
    </location>
</feature>
<dbReference type="InParanoid" id="A0A218ZFG3"/>
<organism evidence="2 3">
    <name type="scientific">Diplocarpon coronariae</name>
    <dbReference type="NCBI Taxonomy" id="2795749"/>
    <lineage>
        <taxon>Eukaryota</taxon>
        <taxon>Fungi</taxon>
        <taxon>Dikarya</taxon>
        <taxon>Ascomycota</taxon>
        <taxon>Pezizomycotina</taxon>
        <taxon>Leotiomycetes</taxon>
        <taxon>Helotiales</taxon>
        <taxon>Drepanopezizaceae</taxon>
        <taxon>Diplocarpon</taxon>
    </lineage>
</organism>
<protein>
    <submittedName>
        <fullName evidence="2">Uncharacterized protein</fullName>
    </submittedName>
</protein>
<dbReference type="STRING" id="503106.A0A218ZFG3"/>
<gene>
    <name evidence="2" type="ORF">B2J93_3827</name>
</gene>
<proteinExistence type="predicted"/>
<comment type="caution">
    <text evidence="2">The sequence shown here is derived from an EMBL/GenBank/DDBJ whole genome shotgun (WGS) entry which is preliminary data.</text>
</comment>
<sequence length="292" mass="32689">MARQITRPRERGAVSPPAAPKSPRRPWKSLKTTFTQIPASPIARPFRPANATKVVEKSKPKTKPTVSAASVFKKQSKSKSTRASRKHRNRRAETPEPDLLSDLKDGFAEARTTMGNKTRATFDEIHAGFADRLATDRAEDETFFETIATSVAILTTPLYDEQIQAEMNKDGKRVFATHQVGDRVNAFKTVIKEEEAKLNDLWKQWNDVQDEYLELGAEVFGWEASGKGEASEKGFKKEMDLLGLEHGARVEEVEEMIEDIGPDILKKTKASEKELASTAKAEQAKLLQTMLF</sequence>
<name>A0A218ZFG3_9HELO</name>